<dbReference type="Pfam" id="PF14091">
    <property type="entry name" value="DUF4269"/>
    <property type="match status" value="1"/>
</dbReference>
<sequence>MIDFTDISYLKNGNIKQRAVFNLLINNRILDLLATFNPILAGTIPLNIDIEKSDLDIICYWKDKDEFVSVILSQFSDKESFQIKDAVINNQETVIANFFIDDFEIEIFGQNIPSHQQTAFRHMLVEYKILLEKGEDFRNAVIELKRQGIKTEPAFAELLGLTGNPYESLLAFEEK</sequence>
<organism evidence="1 2">
    <name type="scientific">Dyadobacter subterraneus</name>
    <dbReference type="NCBI Taxonomy" id="2773304"/>
    <lineage>
        <taxon>Bacteria</taxon>
        <taxon>Pseudomonadati</taxon>
        <taxon>Bacteroidota</taxon>
        <taxon>Cytophagia</taxon>
        <taxon>Cytophagales</taxon>
        <taxon>Spirosomataceae</taxon>
        <taxon>Dyadobacter</taxon>
    </lineage>
</organism>
<dbReference type="InterPro" id="IPR025365">
    <property type="entry name" value="DUF4269"/>
</dbReference>
<evidence type="ECO:0000313" key="2">
    <source>
        <dbReference type="Proteomes" id="UP000634134"/>
    </source>
</evidence>
<accession>A0ABR9WEP6</accession>
<evidence type="ECO:0000313" key="1">
    <source>
        <dbReference type="EMBL" id="MBE9463396.1"/>
    </source>
</evidence>
<protein>
    <submittedName>
        <fullName evidence="1">DUF4269 domain-containing protein</fullName>
    </submittedName>
</protein>
<proteinExistence type="predicted"/>
<dbReference type="Proteomes" id="UP000634134">
    <property type="component" value="Unassembled WGS sequence"/>
</dbReference>
<comment type="caution">
    <text evidence="1">The sequence shown here is derived from an EMBL/GenBank/DDBJ whole genome shotgun (WGS) entry which is preliminary data.</text>
</comment>
<dbReference type="RefSeq" id="WP_194121530.1">
    <property type="nucleotide sequence ID" value="NZ_JACYGY010000001.1"/>
</dbReference>
<gene>
    <name evidence="1" type="ORF">IEE83_16035</name>
</gene>
<keyword evidence="2" id="KW-1185">Reference proteome</keyword>
<name>A0ABR9WEP6_9BACT</name>
<dbReference type="EMBL" id="JACYGY010000001">
    <property type="protein sequence ID" value="MBE9463396.1"/>
    <property type="molecule type" value="Genomic_DNA"/>
</dbReference>
<reference evidence="2" key="1">
    <citation type="submission" date="2023-07" db="EMBL/GenBank/DDBJ databases">
        <title>Dyadobacter sp. nov 'subterranea' isolated from contaminted grondwater.</title>
        <authorList>
            <person name="Szabo I."/>
            <person name="Al-Omari J."/>
            <person name="Szerdahelyi S.G."/>
            <person name="Rado J."/>
        </authorList>
    </citation>
    <scope>NUCLEOTIDE SEQUENCE [LARGE SCALE GENOMIC DNA]</scope>
    <source>
        <strain evidence="2">UP-52</strain>
    </source>
</reference>